<accession>A0A2Y9C0E1</accession>
<reference evidence="3 5" key="1">
    <citation type="submission" date="2016-10" db="EMBL/GenBank/DDBJ databases">
        <authorList>
            <person name="Cai Z."/>
        </authorList>
    </citation>
    <scope>NUCLEOTIDE SEQUENCE [LARGE SCALE GENOMIC DNA]</scope>
    <source>
        <strain evidence="3 5">DSM 25227</strain>
    </source>
</reference>
<evidence type="ECO:0000313" key="2">
    <source>
        <dbReference type="EMBL" id="PWJ19360.1"/>
    </source>
</evidence>
<evidence type="ECO:0000313" key="5">
    <source>
        <dbReference type="Proteomes" id="UP000251571"/>
    </source>
</evidence>
<sequence length="148" mass="16285">MPKQARLTGIKSLRCYTVDEAAETVGVSVRTVRNWIGAGLEAMDDDRPMLIRGDALQAFIRQHRARRKIKVTMDEFYCLACRAARKPAGGMADCTIREGRAMLTALCTTCETVVNKPVPVGQVPLIARRLELAITRHPTSPAPADHEA</sequence>
<reference evidence="2 4" key="2">
    <citation type="submission" date="2018-03" db="EMBL/GenBank/DDBJ databases">
        <title>Genomic Encyclopedia of Archaeal and Bacterial Type Strains, Phase II (KMG-II): from individual species to whole genera.</title>
        <authorList>
            <person name="Goeker M."/>
        </authorList>
    </citation>
    <scope>NUCLEOTIDE SEQUENCE [LARGE SCALE GENOMIC DNA]</scope>
    <source>
        <strain evidence="2 4">DSM 25227</strain>
    </source>
</reference>
<keyword evidence="4" id="KW-1185">Reference proteome</keyword>
<dbReference type="Proteomes" id="UP000245839">
    <property type="component" value="Unassembled WGS sequence"/>
</dbReference>
<proteinExistence type="predicted"/>
<dbReference type="OrthoDB" id="8546410at2"/>
<dbReference type="InterPro" id="IPR041657">
    <property type="entry name" value="HTH_17"/>
</dbReference>
<dbReference type="InterPro" id="IPR009061">
    <property type="entry name" value="DNA-bd_dom_put_sf"/>
</dbReference>
<evidence type="ECO:0000259" key="1">
    <source>
        <dbReference type="Pfam" id="PF12728"/>
    </source>
</evidence>
<evidence type="ECO:0000313" key="3">
    <source>
        <dbReference type="EMBL" id="SSA46022.1"/>
    </source>
</evidence>
<name>A0A2Y9C0E1_9RHOB</name>
<dbReference type="AlphaFoldDB" id="A0A2Y9C0E1"/>
<protein>
    <submittedName>
        <fullName evidence="3">DNA binding domain-containing protein, excisionase family</fullName>
    </submittedName>
    <submittedName>
        <fullName evidence="2">Excisionase family DNA binding protein</fullName>
    </submittedName>
</protein>
<dbReference type="Proteomes" id="UP000251571">
    <property type="component" value="Unassembled WGS sequence"/>
</dbReference>
<organism evidence="3 5">
    <name type="scientific">Jannaschia seohaensis</name>
    <dbReference type="NCBI Taxonomy" id="475081"/>
    <lineage>
        <taxon>Bacteria</taxon>
        <taxon>Pseudomonadati</taxon>
        <taxon>Pseudomonadota</taxon>
        <taxon>Alphaproteobacteria</taxon>
        <taxon>Rhodobacterales</taxon>
        <taxon>Roseobacteraceae</taxon>
        <taxon>Jannaschia</taxon>
    </lineage>
</organism>
<feature type="domain" description="Helix-turn-helix" evidence="1">
    <location>
        <begin position="16"/>
        <end position="64"/>
    </location>
</feature>
<dbReference type="SUPFAM" id="SSF46955">
    <property type="entry name" value="Putative DNA-binding domain"/>
    <property type="match status" value="1"/>
</dbReference>
<evidence type="ECO:0000313" key="4">
    <source>
        <dbReference type="Proteomes" id="UP000245839"/>
    </source>
</evidence>
<gene>
    <name evidence="2" type="ORF">BCF38_104296</name>
    <name evidence="3" type="ORF">SAMN05421539_104296</name>
</gene>
<dbReference type="RefSeq" id="WP_109564446.1">
    <property type="nucleotide sequence ID" value="NZ_QGDJ01000004.1"/>
</dbReference>
<dbReference type="Pfam" id="PF12728">
    <property type="entry name" value="HTH_17"/>
    <property type="match status" value="1"/>
</dbReference>
<dbReference type="EMBL" id="UETC01000004">
    <property type="protein sequence ID" value="SSA46022.1"/>
    <property type="molecule type" value="Genomic_DNA"/>
</dbReference>
<dbReference type="EMBL" id="QGDJ01000004">
    <property type="protein sequence ID" value="PWJ19360.1"/>
    <property type="molecule type" value="Genomic_DNA"/>
</dbReference>